<keyword evidence="2" id="KW-1185">Reference proteome</keyword>
<dbReference type="EMBL" id="JAIUJR010000005">
    <property type="protein sequence ID" value="MCA0132757.1"/>
    <property type="molecule type" value="Genomic_DNA"/>
</dbReference>
<reference evidence="2" key="1">
    <citation type="submission" date="2023-07" db="EMBL/GenBank/DDBJ databases">
        <authorList>
            <person name="Yue Y."/>
        </authorList>
    </citation>
    <scope>NUCLEOTIDE SEQUENCE [LARGE SCALE GENOMIC DNA]</scope>
    <source>
        <strain evidence="2">D23</strain>
    </source>
</reference>
<evidence type="ECO:0000313" key="1">
    <source>
        <dbReference type="EMBL" id="MCA0132757.1"/>
    </source>
</evidence>
<protein>
    <submittedName>
        <fullName evidence="1">Uncharacterized protein</fullName>
    </submittedName>
</protein>
<organism evidence="1 2">
    <name type="scientific">Winogradskyella alexanderae</name>
    <dbReference type="NCBI Taxonomy" id="2877123"/>
    <lineage>
        <taxon>Bacteria</taxon>
        <taxon>Pseudomonadati</taxon>
        <taxon>Bacteroidota</taxon>
        <taxon>Flavobacteriia</taxon>
        <taxon>Flavobacteriales</taxon>
        <taxon>Flavobacteriaceae</taxon>
        <taxon>Winogradskyella</taxon>
    </lineage>
</organism>
<comment type="caution">
    <text evidence="1">The sequence shown here is derived from an EMBL/GenBank/DDBJ whole genome shotgun (WGS) entry which is preliminary data.</text>
</comment>
<dbReference type="RefSeq" id="WP_224528591.1">
    <property type="nucleotide sequence ID" value="NZ_JAIUJR010000005.1"/>
</dbReference>
<evidence type="ECO:0000313" key="2">
    <source>
        <dbReference type="Proteomes" id="UP001198901"/>
    </source>
</evidence>
<name>A0ABS7XV19_9FLAO</name>
<accession>A0ABS7XV19</accession>
<gene>
    <name evidence="1" type="ORF">LBU54_09190</name>
</gene>
<sequence>MGGGKPANTVITLTVDTDKLVSDPENVNKYVVFTDNQSDPAENPGHPETYVSTVNKGATCEWQGVAKNGRDVINIDTITKKSTNGKDLLNTPIPPGLQGPKGGGKKITARVRANYLDGDEPYTVAFNIGENPFVYFVDPRIKMNT</sequence>
<dbReference type="Proteomes" id="UP001198901">
    <property type="component" value="Unassembled WGS sequence"/>
</dbReference>
<proteinExistence type="predicted"/>